<dbReference type="Proteomes" id="UP000799779">
    <property type="component" value="Unassembled WGS sequence"/>
</dbReference>
<sequence length="332" mass="35752">MRGYLVLLLAVLASLVSAIPTAVSNLSCGSLVSSNANLILLDDPICHAFGSPKVEDVTVSVGPDCICAFSNNLDESIFRDKDALNVGNVKSYRCTSKIDFKIPEPDTSQLSLKTRSAIGEALDTESVNLQALGIQSGDTAQIADIIAGHRQSPPGSIMICAEPNFGGGPKLAWPEMGLFDNKIQSIICYSSTQKREVEEASRESILEPVEHLITPSTTNSEVHILSLPDSVEVAAVNEVGTAVGDILICVDPNFSRCEVFNALNKCMGWGPGLSSFIQPEGLYCYWHELDQCNTNGGFYLTDSLASSKPYARLGGFDDKLQSVQCRDHAYRP</sequence>
<dbReference type="AlphaFoldDB" id="A0A6A5X4E2"/>
<feature type="signal peptide" evidence="1">
    <location>
        <begin position="1"/>
        <end position="18"/>
    </location>
</feature>
<keyword evidence="1" id="KW-0732">Signal</keyword>
<accession>A0A6A5X4E2</accession>
<reference evidence="2" key="1">
    <citation type="journal article" date="2020" name="Stud. Mycol.">
        <title>101 Dothideomycetes genomes: a test case for predicting lifestyles and emergence of pathogens.</title>
        <authorList>
            <person name="Haridas S."/>
            <person name="Albert R."/>
            <person name="Binder M."/>
            <person name="Bloem J."/>
            <person name="Labutti K."/>
            <person name="Salamov A."/>
            <person name="Andreopoulos B."/>
            <person name="Baker S."/>
            <person name="Barry K."/>
            <person name="Bills G."/>
            <person name="Bluhm B."/>
            <person name="Cannon C."/>
            <person name="Castanera R."/>
            <person name="Culley D."/>
            <person name="Daum C."/>
            <person name="Ezra D."/>
            <person name="Gonzalez J."/>
            <person name="Henrissat B."/>
            <person name="Kuo A."/>
            <person name="Liang C."/>
            <person name="Lipzen A."/>
            <person name="Lutzoni F."/>
            <person name="Magnuson J."/>
            <person name="Mondo S."/>
            <person name="Nolan M."/>
            <person name="Ohm R."/>
            <person name="Pangilinan J."/>
            <person name="Park H.-J."/>
            <person name="Ramirez L."/>
            <person name="Alfaro M."/>
            <person name="Sun H."/>
            <person name="Tritt A."/>
            <person name="Yoshinaga Y."/>
            <person name="Zwiers L.-H."/>
            <person name="Turgeon B."/>
            <person name="Goodwin S."/>
            <person name="Spatafora J."/>
            <person name="Crous P."/>
            <person name="Grigoriev I."/>
        </authorList>
    </citation>
    <scope>NUCLEOTIDE SEQUENCE</scope>
    <source>
        <strain evidence="2">CBS 123094</strain>
    </source>
</reference>
<name>A0A6A5X4E2_9PLEO</name>
<evidence type="ECO:0000256" key="1">
    <source>
        <dbReference type="SAM" id="SignalP"/>
    </source>
</evidence>
<proteinExistence type="predicted"/>
<evidence type="ECO:0000313" key="2">
    <source>
        <dbReference type="EMBL" id="KAF2007711.1"/>
    </source>
</evidence>
<protein>
    <submittedName>
        <fullName evidence="2">Uncharacterized protein</fullName>
    </submittedName>
</protein>
<gene>
    <name evidence="2" type="ORF">P154DRAFT_558122</name>
</gene>
<feature type="chain" id="PRO_5025628802" evidence="1">
    <location>
        <begin position="19"/>
        <end position="332"/>
    </location>
</feature>
<keyword evidence="3" id="KW-1185">Reference proteome</keyword>
<evidence type="ECO:0000313" key="3">
    <source>
        <dbReference type="Proteomes" id="UP000799779"/>
    </source>
</evidence>
<dbReference type="EMBL" id="ML977556">
    <property type="protein sequence ID" value="KAF2007711.1"/>
    <property type="molecule type" value="Genomic_DNA"/>
</dbReference>
<organism evidence="2 3">
    <name type="scientific">Amniculicola lignicola CBS 123094</name>
    <dbReference type="NCBI Taxonomy" id="1392246"/>
    <lineage>
        <taxon>Eukaryota</taxon>
        <taxon>Fungi</taxon>
        <taxon>Dikarya</taxon>
        <taxon>Ascomycota</taxon>
        <taxon>Pezizomycotina</taxon>
        <taxon>Dothideomycetes</taxon>
        <taxon>Pleosporomycetidae</taxon>
        <taxon>Pleosporales</taxon>
        <taxon>Amniculicolaceae</taxon>
        <taxon>Amniculicola</taxon>
    </lineage>
</organism>